<dbReference type="GO" id="GO:0004789">
    <property type="term" value="F:thiamine-phosphate diphosphorylase activity"/>
    <property type="evidence" value="ECO:0007669"/>
    <property type="project" value="UniProtKB-EC"/>
</dbReference>
<dbReference type="Gene3D" id="3.20.20.70">
    <property type="entry name" value="Aldolase class I"/>
    <property type="match status" value="1"/>
</dbReference>
<dbReference type="InterPro" id="IPR034291">
    <property type="entry name" value="TMP_synthase"/>
</dbReference>
<evidence type="ECO:0000256" key="10">
    <source>
        <dbReference type="RuleBase" id="RU003826"/>
    </source>
</evidence>
<proteinExistence type="inferred from homology"/>
<comment type="catalytic activity">
    <reaction evidence="6 9 10">
        <text>4-methyl-5-(2-phosphooxyethyl)-thiazole + 4-amino-2-methyl-5-(diphosphooxymethyl)pyrimidine + H(+) = thiamine phosphate + diphosphate</text>
        <dbReference type="Rhea" id="RHEA:22328"/>
        <dbReference type="ChEBI" id="CHEBI:15378"/>
        <dbReference type="ChEBI" id="CHEBI:33019"/>
        <dbReference type="ChEBI" id="CHEBI:37575"/>
        <dbReference type="ChEBI" id="CHEBI:57841"/>
        <dbReference type="ChEBI" id="CHEBI:58296"/>
        <dbReference type="EC" id="2.5.1.3"/>
    </reaction>
</comment>
<dbReference type="EMBL" id="JBHUMY010000041">
    <property type="protein sequence ID" value="MFD2663269.1"/>
    <property type="molecule type" value="Genomic_DNA"/>
</dbReference>
<comment type="caution">
    <text evidence="13">The sequence shown here is derived from an EMBL/GenBank/DDBJ whole genome shotgun (WGS) entry which is preliminary data.</text>
</comment>
<feature type="binding site" evidence="9">
    <location>
        <begin position="143"/>
        <end position="145"/>
    </location>
    <ligand>
        <name>2-[(2R,5Z)-2-carboxy-4-methylthiazol-5(2H)-ylidene]ethyl phosphate</name>
        <dbReference type="ChEBI" id="CHEBI:62899"/>
    </ligand>
</feature>
<sequence>MAGWNEAAVRRALRLYFIAGSVNCSSPLDVLRAAIEGGATMFQYREKGAGALEGKAKLALGMQLRDCCREAGIPFIVNDDIELAIALDADGIHVGQEDAPAGDIRRLVGAGRIVGVSAHTVEEARQAIADGADYLGIGPIFPTSSKDDARAVQGTRLLEELRNAGIALPLVAIGGLTADNAAIAIRSGADGVSVISAVAAAPSPRLAVRQLLAAVASALQGR</sequence>
<evidence type="ECO:0000259" key="12">
    <source>
        <dbReference type="Pfam" id="PF02581"/>
    </source>
</evidence>
<comment type="similarity">
    <text evidence="9 10">Belongs to the thiamine-phosphate synthase family.</text>
</comment>
<evidence type="ECO:0000256" key="8">
    <source>
        <dbReference type="ARBA" id="ARBA00047883"/>
    </source>
</evidence>
<organism evidence="13 14">
    <name type="scientific">Paenibacillus thailandensis</name>
    <dbReference type="NCBI Taxonomy" id="393250"/>
    <lineage>
        <taxon>Bacteria</taxon>
        <taxon>Bacillati</taxon>
        <taxon>Bacillota</taxon>
        <taxon>Bacilli</taxon>
        <taxon>Bacillales</taxon>
        <taxon>Paenibacillaceae</taxon>
        <taxon>Paenibacillus</taxon>
    </lineage>
</organism>
<feature type="binding site" evidence="9">
    <location>
        <position position="175"/>
    </location>
    <ligand>
        <name>2-[(2R,5Z)-2-carboxy-4-methylthiazol-5(2H)-ylidene]ethyl phosphate</name>
        <dbReference type="ChEBI" id="CHEBI:62899"/>
    </ligand>
</feature>
<dbReference type="EC" id="2.5.1.3" evidence="9"/>
<comment type="catalytic activity">
    <reaction evidence="8 9 10">
        <text>2-[(2R,5Z)-2-carboxy-4-methylthiazol-5(2H)-ylidene]ethyl phosphate + 4-amino-2-methyl-5-(diphosphooxymethyl)pyrimidine + 2 H(+) = thiamine phosphate + CO2 + diphosphate</text>
        <dbReference type="Rhea" id="RHEA:47844"/>
        <dbReference type="ChEBI" id="CHEBI:15378"/>
        <dbReference type="ChEBI" id="CHEBI:16526"/>
        <dbReference type="ChEBI" id="CHEBI:33019"/>
        <dbReference type="ChEBI" id="CHEBI:37575"/>
        <dbReference type="ChEBI" id="CHEBI:57841"/>
        <dbReference type="ChEBI" id="CHEBI:62899"/>
        <dbReference type="EC" id="2.5.1.3"/>
    </reaction>
</comment>
<dbReference type="NCBIfam" id="TIGR00693">
    <property type="entry name" value="thiE"/>
    <property type="match status" value="1"/>
</dbReference>
<keyword evidence="5 9" id="KW-0784">Thiamine biosynthesis</keyword>
<dbReference type="RefSeq" id="WP_379278972.1">
    <property type="nucleotide sequence ID" value="NZ_JBHUGT010000028.1"/>
</dbReference>
<comment type="cofactor">
    <cofactor evidence="9">
        <name>Mg(2+)</name>
        <dbReference type="ChEBI" id="CHEBI:18420"/>
    </cofactor>
    <text evidence="9">Binds 1 Mg(2+) ion per subunit.</text>
</comment>
<evidence type="ECO:0000256" key="11">
    <source>
        <dbReference type="RuleBase" id="RU004253"/>
    </source>
</evidence>
<feature type="binding site" evidence="9">
    <location>
        <position position="79"/>
    </location>
    <ligand>
        <name>Mg(2+)</name>
        <dbReference type="ChEBI" id="CHEBI:18420"/>
    </ligand>
</feature>
<dbReference type="Proteomes" id="UP001597493">
    <property type="component" value="Unassembled WGS sequence"/>
</dbReference>
<dbReference type="HAMAP" id="MF_00097">
    <property type="entry name" value="TMP_synthase"/>
    <property type="match status" value="1"/>
</dbReference>
<dbReference type="PANTHER" id="PTHR20857">
    <property type="entry name" value="THIAMINE-PHOSPHATE PYROPHOSPHORYLASE"/>
    <property type="match status" value="1"/>
</dbReference>
<dbReference type="InterPro" id="IPR036206">
    <property type="entry name" value="ThiamineP_synth_sf"/>
</dbReference>
<reference evidence="14" key="1">
    <citation type="journal article" date="2019" name="Int. J. Syst. Evol. Microbiol.">
        <title>The Global Catalogue of Microorganisms (GCM) 10K type strain sequencing project: providing services to taxonomists for standard genome sequencing and annotation.</title>
        <authorList>
            <consortium name="The Broad Institute Genomics Platform"/>
            <consortium name="The Broad Institute Genome Sequencing Center for Infectious Disease"/>
            <person name="Wu L."/>
            <person name="Ma J."/>
        </authorList>
    </citation>
    <scope>NUCLEOTIDE SEQUENCE [LARGE SCALE GENOMIC DNA]</scope>
    <source>
        <strain evidence="14">TISTR 1827</strain>
    </source>
</reference>
<feature type="binding site" evidence="9">
    <location>
        <position position="98"/>
    </location>
    <ligand>
        <name>Mg(2+)</name>
        <dbReference type="ChEBI" id="CHEBI:18420"/>
    </ligand>
</feature>
<protein>
    <recommendedName>
        <fullName evidence="9">Thiamine-phosphate synthase</fullName>
        <shortName evidence="9">TP synthase</shortName>
        <shortName evidence="9">TPS</shortName>
        <ecNumber evidence="9">2.5.1.3</ecNumber>
    </recommendedName>
    <alternativeName>
        <fullName evidence="9">Thiamine-phosphate pyrophosphorylase</fullName>
        <shortName evidence="9">TMP pyrophosphorylase</shortName>
        <shortName evidence="9">TMP-PPase</shortName>
    </alternativeName>
</protein>
<evidence type="ECO:0000256" key="6">
    <source>
        <dbReference type="ARBA" id="ARBA00047334"/>
    </source>
</evidence>
<gene>
    <name evidence="9 13" type="primary">thiE</name>
    <name evidence="13" type="ORF">ACFSW5_23815</name>
</gene>
<keyword evidence="3 9" id="KW-0479">Metal-binding</keyword>
<comment type="pathway">
    <text evidence="1 9 11">Cofactor biosynthesis; thiamine diphosphate biosynthesis; thiamine phosphate from 4-amino-2-methyl-5-diphosphomethylpyrimidine and 4-methyl-5-(2-phosphoethyl)-thiazole: step 1/1.</text>
</comment>
<feature type="binding site" evidence="9">
    <location>
        <position position="117"/>
    </location>
    <ligand>
        <name>4-amino-2-methyl-5-(diphosphooxymethyl)pyrimidine</name>
        <dbReference type="ChEBI" id="CHEBI:57841"/>
    </ligand>
</feature>
<feature type="binding site" evidence="9">
    <location>
        <begin position="195"/>
        <end position="196"/>
    </location>
    <ligand>
        <name>2-[(2R,5Z)-2-carboxy-4-methylthiazol-5(2H)-ylidene]ethyl phosphate</name>
        <dbReference type="ChEBI" id="CHEBI:62899"/>
    </ligand>
</feature>
<evidence type="ECO:0000256" key="2">
    <source>
        <dbReference type="ARBA" id="ARBA00022679"/>
    </source>
</evidence>
<keyword evidence="2 9" id="KW-0808">Transferase</keyword>
<dbReference type="InterPro" id="IPR013785">
    <property type="entry name" value="Aldolase_TIM"/>
</dbReference>
<evidence type="ECO:0000256" key="3">
    <source>
        <dbReference type="ARBA" id="ARBA00022723"/>
    </source>
</evidence>
<comment type="catalytic activity">
    <reaction evidence="7 9 10">
        <text>2-(2-carboxy-4-methylthiazol-5-yl)ethyl phosphate + 4-amino-2-methyl-5-(diphosphooxymethyl)pyrimidine + 2 H(+) = thiamine phosphate + CO2 + diphosphate</text>
        <dbReference type="Rhea" id="RHEA:47848"/>
        <dbReference type="ChEBI" id="CHEBI:15378"/>
        <dbReference type="ChEBI" id="CHEBI:16526"/>
        <dbReference type="ChEBI" id="CHEBI:33019"/>
        <dbReference type="ChEBI" id="CHEBI:37575"/>
        <dbReference type="ChEBI" id="CHEBI:57841"/>
        <dbReference type="ChEBI" id="CHEBI:62890"/>
        <dbReference type="EC" id="2.5.1.3"/>
    </reaction>
</comment>
<evidence type="ECO:0000313" key="14">
    <source>
        <dbReference type="Proteomes" id="UP001597493"/>
    </source>
</evidence>
<feature type="binding site" evidence="9">
    <location>
        <position position="146"/>
    </location>
    <ligand>
        <name>4-amino-2-methyl-5-(diphosphooxymethyl)pyrimidine</name>
        <dbReference type="ChEBI" id="CHEBI:57841"/>
    </ligand>
</feature>
<feature type="domain" description="Thiamine phosphate synthase/TenI" evidence="12">
    <location>
        <begin position="15"/>
        <end position="198"/>
    </location>
</feature>
<evidence type="ECO:0000256" key="4">
    <source>
        <dbReference type="ARBA" id="ARBA00022842"/>
    </source>
</evidence>
<dbReference type="PANTHER" id="PTHR20857:SF15">
    <property type="entry name" value="THIAMINE-PHOSPHATE SYNTHASE"/>
    <property type="match status" value="1"/>
</dbReference>
<name>A0ABW5R3M0_9BACL</name>
<dbReference type="CDD" id="cd00564">
    <property type="entry name" value="TMP_TenI"/>
    <property type="match status" value="1"/>
</dbReference>
<accession>A0ABW5R3M0</accession>
<evidence type="ECO:0000256" key="9">
    <source>
        <dbReference type="HAMAP-Rule" id="MF_00097"/>
    </source>
</evidence>
<dbReference type="Pfam" id="PF02581">
    <property type="entry name" value="TMP-TENI"/>
    <property type="match status" value="1"/>
</dbReference>
<dbReference type="InterPro" id="IPR022998">
    <property type="entry name" value="ThiamineP_synth_TenI"/>
</dbReference>
<comment type="function">
    <text evidence="9">Condenses 4-methyl-5-(beta-hydroxyethyl)thiazole monophosphate (THZ-P) and 2-methyl-4-amino-5-hydroxymethyl pyrimidine pyrophosphate (HMP-PP) to form thiamine monophosphate (TMP).</text>
</comment>
<evidence type="ECO:0000256" key="7">
    <source>
        <dbReference type="ARBA" id="ARBA00047851"/>
    </source>
</evidence>
<feature type="binding site" evidence="9">
    <location>
        <begin position="43"/>
        <end position="47"/>
    </location>
    <ligand>
        <name>4-amino-2-methyl-5-(diphosphooxymethyl)pyrimidine</name>
        <dbReference type="ChEBI" id="CHEBI:57841"/>
    </ligand>
</feature>
<evidence type="ECO:0000256" key="5">
    <source>
        <dbReference type="ARBA" id="ARBA00022977"/>
    </source>
</evidence>
<dbReference type="SUPFAM" id="SSF51391">
    <property type="entry name" value="Thiamin phosphate synthase"/>
    <property type="match status" value="1"/>
</dbReference>
<keyword evidence="14" id="KW-1185">Reference proteome</keyword>
<evidence type="ECO:0000313" key="13">
    <source>
        <dbReference type="EMBL" id="MFD2663269.1"/>
    </source>
</evidence>
<evidence type="ECO:0000256" key="1">
    <source>
        <dbReference type="ARBA" id="ARBA00005165"/>
    </source>
</evidence>
<keyword evidence="4 9" id="KW-0460">Magnesium</keyword>
<feature type="binding site" evidence="9">
    <location>
        <position position="78"/>
    </location>
    <ligand>
        <name>4-amino-2-methyl-5-(diphosphooxymethyl)pyrimidine</name>
        <dbReference type="ChEBI" id="CHEBI:57841"/>
    </ligand>
</feature>